<proteinExistence type="predicted"/>
<evidence type="ECO:0000256" key="5">
    <source>
        <dbReference type="SAM" id="Phobius"/>
    </source>
</evidence>
<dbReference type="GO" id="GO:0030416">
    <property type="term" value="P:methylamine metabolic process"/>
    <property type="evidence" value="ECO:0007669"/>
    <property type="project" value="InterPro"/>
</dbReference>
<evidence type="ECO:0000256" key="2">
    <source>
        <dbReference type="ARBA" id="ARBA00022692"/>
    </source>
</evidence>
<evidence type="ECO:0000256" key="1">
    <source>
        <dbReference type="ARBA" id="ARBA00004141"/>
    </source>
</evidence>
<dbReference type="AlphaFoldDB" id="A0A3M2M7E1"/>
<dbReference type="RefSeq" id="WP_122195448.1">
    <property type="nucleotide sequence ID" value="NZ_JBHSKC010000004.1"/>
</dbReference>
<dbReference type="EMBL" id="RFFG01000028">
    <property type="protein sequence ID" value="RMI43018.1"/>
    <property type="molecule type" value="Genomic_DNA"/>
</dbReference>
<comment type="subcellular location">
    <subcellularLocation>
        <location evidence="1">Membrane</location>
        <topology evidence="1">Multi-pass membrane protein</topology>
    </subcellularLocation>
</comment>
<feature type="domain" description="Methylamine utilisation protein MauE" evidence="6">
    <location>
        <begin position="1"/>
        <end position="130"/>
    </location>
</feature>
<evidence type="ECO:0000256" key="4">
    <source>
        <dbReference type="ARBA" id="ARBA00023136"/>
    </source>
</evidence>
<dbReference type="InterPro" id="IPR009908">
    <property type="entry name" value="Methylamine_util_MauE"/>
</dbReference>
<dbReference type="Pfam" id="PF07291">
    <property type="entry name" value="MauE"/>
    <property type="match status" value="1"/>
</dbReference>
<gene>
    <name evidence="7" type="ORF">EBO15_17415</name>
</gene>
<dbReference type="Proteomes" id="UP000282674">
    <property type="component" value="Unassembled WGS sequence"/>
</dbReference>
<evidence type="ECO:0000259" key="6">
    <source>
        <dbReference type="Pfam" id="PF07291"/>
    </source>
</evidence>
<evidence type="ECO:0000256" key="3">
    <source>
        <dbReference type="ARBA" id="ARBA00022989"/>
    </source>
</evidence>
<feature type="transmembrane region" description="Helical" evidence="5">
    <location>
        <begin position="115"/>
        <end position="133"/>
    </location>
</feature>
<dbReference type="OrthoDB" id="3479832at2"/>
<feature type="transmembrane region" description="Helical" evidence="5">
    <location>
        <begin position="50"/>
        <end position="68"/>
    </location>
</feature>
<keyword evidence="4 5" id="KW-0472">Membrane</keyword>
<sequence length="179" mass="18428">MDYLVLGCRCMLFGVFAVAVVGKLRSGRAFRDFAWSIRELRLVRPRRTRAVAIAAISAETATVVMLALLPLAGFLAATVLLIAFSAAIVVGLTRGARVPCQCFGSSSTPLGGAHLLRNAILLAAALTGAAGSLTGHSARTSPAGVALTAACAAAVMVLVLFLDEFAAFLAPGQDTRNPS</sequence>
<keyword evidence="8" id="KW-1185">Reference proteome</keyword>
<evidence type="ECO:0000313" key="8">
    <source>
        <dbReference type="Proteomes" id="UP000282674"/>
    </source>
</evidence>
<feature type="transmembrane region" description="Helical" evidence="5">
    <location>
        <begin position="145"/>
        <end position="170"/>
    </location>
</feature>
<dbReference type="GO" id="GO:0016020">
    <property type="term" value="C:membrane"/>
    <property type="evidence" value="ECO:0007669"/>
    <property type="project" value="UniProtKB-SubCell"/>
</dbReference>
<reference evidence="7 8" key="1">
    <citation type="submission" date="2018-10" db="EMBL/GenBank/DDBJ databases">
        <title>Isolation from soil.</title>
        <authorList>
            <person name="Hu J."/>
        </authorList>
    </citation>
    <scope>NUCLEOTIDE SEQUENCE [LARGE SCALE GENOMIC DNA]</scope>
    <source>
        <strain evidence="7 8">NEAU-Ht49</strain>
    </source>
</reference>
<comment type="caution">
    <text evidence="7">The sequence shown here is derived from an EMBL/GenBank/DDBJ whole genome shotgun (WGS) entry which is preliminary data.</text>
</comment>
<organism evidence="7 8">
    <name type="scientific">Actinomadura harenae</name>
    <dbReference type="NCBI Taxonomy" id="2483351"/>
    <lineage>
        <taxon>Bacteria</taxon>
        <taxon>Bacillati</taxon>
        <taxon>Actinomycetota</taxon>
        <taxon>Actinomycetes</taxon>
        <taxon>Streptosporangiales</taxon>
        <taxon>Thermomonosporaceae</taxon>
        <taxon>Actinomadura</taxon>
    </lineage>
</organism>
<feature type="transmembrane region" description="Helical" evidence="5">
    <location>
        <begin position="6"/>
        <end position="24"/>
    </location>
</feature>
<name>A0A3M2M7E1_9ACTN</name>
<accession>A0A3M2M7E1</accession>
<protein>
    <recommendedName>
        <fullName evidence="6">Methylamine utilisation protein MauE domain-containing protein</fullName>
    </recommendedName>
</protein>
<keyword evidence="2 5" id="KW-0812">Transmembrane</keyword>
<keyword evidence="3 5" id="KW-1133">Transmembrane helix</keyword>
<evidence type="ECO:0000313" key="7">
    <source>
        <dbReference type="EMBL" id="RMI43018.1"/>
    </source>
</evidence>
<feature type="transmembrane region" description="Helical" evidence="5">
    <location>
        <begin position="74"/>
        <end position="94"/>
    </location>
</feature>